<protein>
    <submittedName>
        <fullName evidence="2">Uncharacterized protein</fullName>
    </submittedName>
</protein>
<evidence type="ECO:0000313" key="3">
    <source>
        <dbReference type="Proteomes" id="UP001500220"/>
    </source>
</evidence>
<proteinExistence type="predicted"/>
<dbReference type="RefSeq" id="WP_346073587.1">
    <property type="nucleotide sequence ID" value="NZ_BAAAHC010000013.1"/>
</dbReference>
<dbReference type="Proteomes" id="UP001500220">
    <property type="component" value="Unassembled WGS sequence"/>
</dbReference>
<reference evidence="3" key="1">
    <citation type="journal article" date="2019" name="Int. J. Syst. Evol. Microbiol.">
        <title>The Global Catalogue of Microorganisms (GCM) 10K type strain sequencing project: providing services to taxonomists for standard genome sequencing and annotation.</title>
        <authorList>
            <consortium name="The Broad Institute Genomics Platform"/>
            <consortium name="The Broad Institute Genome Sequencing Center for Infectious Disease"/>
            <person name="Wu L."/>
            <person name="Ma J."/>
        </authorList>
    </citation>
    <scope>NUCLEOTIDE SEQUENCE [LARGE SCALE GENOMIC DNA]</scope>
    <source>
        <strain evidence="3">JCM 10664</strain>
    </source>
</reference>
<feature type="region of interest" description="Disordered" evidence="1">
    <location>
        <begin position="1"/>
        <end position="55"/>
    </location>
</feature>
<sequence length="55" mass="6263">MTLSEHFTVPQQRISSLVPHAIDIPTQDRTEQPPTTPDPEDSDDFDESHVIRGYD</sequence>
<organism evidence="2 3">
    <name type="scientific">Saccharopolyspora thermophila</name>
    <dbReference type="NCBI Taxonomy" id="89367"/>
    <lineage>
        <taxon>Bacteria</taxon>
        <taxon>Bacillati</taxon>
        <taxon>Actinomycetota</taxon>
        <taxon>Actinomycetes</taxon>
        <taxon>Pseudonocardiales</taxon>
        <taxon>Pseudonocardiaceae</taxon>
        <taxon>Saccharopolyspora</taxon>
    </lineage>
</organism>
<evidence type="ECO:0000256" key="1">
    <source>
        <dbReference type="SAM" id="MobiDB-lite"/>
    </source>
</evidence>
<gene>
    <name evidence="2" type="ORF">GCM10009545_34830</name>
</gene>
<keyword evidence="3" id="KW-1185">Reference proteome</keyword>
<dbReference type="EMBL" id="BAAAHC010000013">
    <property type="protein sequence ID" value="GAA0529455.1"/>
    <property type="molecule type" value="Genomic_DNA"/>
</dbReference>
<feature type="compositionally biased region" description="Polar residues" evidence="1">
    <location>
        <begin position="1"/>
        <end position="15"/>
    </location>
</feature>
<comment type="caution">
    <text evidence="2">The sequence shown here is derived from an EMBL/GenBank/DDBJ whole genome shotgun (WGS) entry which is preliminary data.</text>
</comment>
<evidence type="ECO:0000313" key="2">
    <source>
        <dbReference type="EMBL" id="GAA0529455.1"/>
    </source>
</evidence>
<accession>A0ABP3MWB3</accession>
<name>A0ABP3MWB3_9PSEU</name>